<keyword evidence="4" id="KW-1185">Reference proteome</keyword>
<proteinExistence type="predicted"/>
<dbReference type="EMBL" id="PJRQ01000030">
    <property type="protein sequence ID" value="PLR12724.1"/>
    <property type="molecule type" value="Genomic_DNA"/>
</dbReference>
<evidence type="ECO:0000313" key="4">
    <source>
        <dbReference type="Proteomes" id="UP000281192"/>
    </source>
</evidence>
<gene>
    <name evidence="1" type="ORF">C1707_09215</name>
    <name evidence="2" type="ORF">CFHF_14900</name>
</gene>
<reference evidence="2 3" key="1">
    <citation type="submission" date="2017-12" db="EMBL/GenBank/DDBJ databases">
        <title>The genome sequence of Caulobacter flavus CGMCC1 15093.</title>
        <authorList>
            <person name="Gao J."/>
            <person name="Mao X."/>
            <person name="Sun J."/>
        </authorList>
    </citation>
    <scope>NUCLEOTIDE SEQUENCE [LARGE SCALE GENOMIC DNA]</scope>
    <source>
        <strain evidence="2 3">CGMCC1 15093</strain>
    </source>
</reference>
<dbReference type="Proteomes" id="UP000281192">
    <property type="component" value="Chromosome"/>
</dbReference>
<sequence>MIALLALALSGAFVPPPEGGEAFYGGIWNDLGSNALIGHGNVVAVDWYWAADRAAEEAGEQGPRMMHIADLACRKPGGKQRQCRFTLVRDGGPVRLGATMVADRLACSARFERGVDDNWYVVRKPPQGYGHTITTMRCRVAKG</sequence>
<dbReference type="KEGG" id="cfh:C1707_09215"/>
<organism evidence="2 3">
    <name type="scientific">Caulobacter flavus</name>
    <dbReference type="NCBI Taxonomy" id="1679497"/>
    <lineage>
        <taxon>Bacteria</taxon>
        <taxon>Pseudomonadati</taxon>
        <taxon>Pseudomonadota</taxon>
        <taxon>Alphaproteobacteria</taxon>
        <taxon>Caulobacterales</taxon>
        <taxon>Caulobacteraceae</taxon>
        <taxon>Caulobacter</taxon>
    </lineage>
</organism>
<dbReference type="AlphaFoldDB" id="A0A2N5CRX0"/>
<accession>A0A2N5CRX0</accession>
<reference evidence="1 4" key="2">
    <citation type="submission" date="2018-01" db="EMBL/GenBank/DDBJ databases">
        <title>Complete genome sequence of Caulobacter flavus RHGG3.</title>
        <authorList>
            <person name="Yang E."/>
        </authorList>
    </citation>
    <scope>NUCLEOTIDE SEQUENCE [LARGE SCALE GENOMIC DNA]</scope>
    <source>
        <strain evidence="1 4">RHGG3</strain>
    </source>
</reference>
<dbReference type="EMBL" id="CP026100">
    <property type="protein sequence ID" value="AYV46427.1"/>
    <property type="molecule type" value="Genomic_DNA"/>
</dbReference>
<protein>
    <submittedName>
        <fullName evidence="2">Uncharacterized protein</fullName>
    </submittedName>
</protein>
<evidence type="ECO:0000313" key="2">
    <source>
        <dbReference type="EMBL" id="PLR12724.1"/>
    </source>
</evidence>
<dbReference type="RefSeq" id="WP_101713789.1">
    <property type="nucleotide sequence ID" value="NZ_CP026100.1"/>
</dbReference>
<name>A0A2N5CRX0_9CAUL</name>
<evidence type="ECO:0000313" key="3">
    <source>
        <dbReference type="Proteomes" id="UP000234483"/>
    </source>
</evidence>
<dbReference type="Proteomes" id="UP000234483">
    <property type="component" value="Unassembled WGS sequence"/>
</dbReference>
<evidence type="ECO:0000313" key="1">
    <source>
        <dbReference type="EMBL" id="AYV46427.1"/>
    </source>
</evidence>